<name>A0A815VVP9_9BILA</name>
<reference evidence="2" key="1">
    <citation type="submission" date="2021-02" db="EMBL/GenBank/DDBJ databases">
        <authorList>
            <person name="Nowell W R."/>
        </authorList>
    </citation>
    <scope>NUCLEOTIDE SEQUENCE</scope>
</reference>
<dbReference type="Proteomes" id="UP000663889">
    <property type="component" value="Unassembled WGS sequence"/>
</dbReference>
<comment type="caution">
    <text evidence="2">The sequence shown here is derived from an EMBL/GenBank/DDBJ whole genome shotgun (WGS) entry which is preliminary data.</text>
</comment>
<feature type="region of interest" description="Disordered" evidence="1">
    <location>
        <begin position="253"/>
        <end position="286"/>
    </location>
</feature>
<accession>A0A815VVP9</accession>
<dbReference type="EMBL" id="CAJNOU010008391">
    <property type="protein sequence ID" value="CAF1537140.1"/>
    <property type="molecule type" value="Genomic_DNA"/>
</dbReference>
<evidence type="ECO:0000313" key="3">
    <source>
        <dbReference type="Proteomes" id="UP000663889"/>
    </source>
</evidence>
<evidence type="ECO:0000313" key="2">
    <source>
        <dbReference type="EMBL" id="CAF1537140.1"/>
    </source>
</evidence>
<protein>
    <submittedName>
        <fullName evidence="2">Uncharacterized protein</fullName>
    </submittedName>
</protein>
<proteinExistence type="predicted"/>
<feature type="compositionally biased region" description="Basic residues" evidence="1">
    <location>
        <begin position="255"/>
        <end position="277"/>
    </location>
</feature>
<dbReference type="AlphaFoldDB" id="A0A815VVP9"/>
<dbReference type="SUPFAM" id="SSF52266">
    <property type="entry name" value="SGNH hydrolase"/>
    <property type="match status" value="1"/>
</dbReference>
<sequence length="286" mass="33426">LSSIDNKIWLICNPSYASKVLHEVQIETSGIPGMYNQIDCRRFFCKASSTAVYFIHLGTILNTNCPLNIEWLQQITQADPIDVLVVSCAYPDLSFQRLEIMNWNFQTILQRFESELPIVLTKLKFAFSRRENRQPILIWISPIPHTILNDIQNRQFVELTSICLNITNQLEFEHLTRMHPWCDNYKTLFVKEGCHFSPTGIRHLTNQITEIISNKQHCRSYIDLLQPINVPIPISQPPFPIIDLAFPDPTDLKIKQKKKVRKPHRKKDRKRRRKKRLNPGGKLKST</sequence>
<organism evidence="2 3">
    <name type="scientific">Rotaria sordida</name>
    <dbReference type="NCBI Taxonomy" id="392033"/>
    <lineage>
        <taxon>Eukaryota</taxon>
        <taxon>Metazoa</taxon>
        <taxon>Spiralia</taxon>
        <taxon>Gnathifera</taxon>
        <taxon>Rotifera</taxon>
        <taxon>Eurotatoria</taxon>
        <taxon>Bdelloidea</taxon>
        <taxon>Philodinida</taxon>
        <taxon>Philodinidae</taxon>
        <taxon>Rotaria</taxon>
    </lineage>
</organism>
<feature type="non-terminal residue" evidence="2">
    <location>
        <position position="1"/>
    </location>
</feature>
<gene>
    <name evidence="2" type="ORF">SEV965_LOCUS37897</name>
</gene>
<evidence type="ECO:0000256" key="1">
    <source>
        <dbReference type="SAM" id="MobiDB-lite"/>
    </source>
</evidence>